<dbReference type="SUPFAM" id="SSF54637">
    <property type="entry name" value="Thioesterase/thiol ester dehydrase-isomerase"/>
    <property type="match status" value="1"/>
</dbReference>
<accession>A0A7X1FPT8</accession>
<dbReference type="RefSeq" id="WP_185663014.1">
    <property type="nucleotide sequence ID" value="NZ_JACLAW010000003.1"/>
</dbReference>
<keyword evidence="3" id="KW-1185">Reference proteome</keyword>
<name>A0A7X1FPT8_9SPHN</name>
<gene>
    <name evidence="2" type="ORF">H7F51_04320</name>
</gene>
<dbReference type="Gene3D" id="3.10.129.10">
    <property type="entry name" value="Hotdog Thioesterase"/>
    <property type="match status" value="1"/>
</dbReference>
<dbReference type="PANTHER" id="PTHR43664">
    <property type="entry name" value="MONOAMINE OXIDASE-RELATED"/>
    <property type="match status" value="1"/>
</dbReference>
<evidence type="ECO:0000313" key="2">
    <source>
        <dbReference type="EMBL" id="MBC2664741.1"/>
    </source>
</evidence>
<organism evidence="2 3">
    <name type="scientific">Novosphingobium flavum</name>
    <dbReference type="NCBI Taxonomy" id="1778672"/>
    <lineage>
        <taxon>Bacteria</taxon>
        <taxon>Pseudomonadati</taxon>
        <taxon>Pseudomonadota</taxon>
        <taxon>Alphaproteobacteria</taxon>
        <taxon>Sphingomonadales</taxon>
        <taxon>Sphingomonadaceae</taxon>
        <taxon>Novosphingobium</taxon>
    </lineage>
</organism>
<dbReference type="InterPro" id="IPR029069">
    <property type="entry name" value="HotDog_dom_sf"/>
</dbReference>
<dbReference type="CDD" id="cd03454">
    <property type="entry name" value="YdeM"/>
    <property type="match status" value="1"/>
</dbReference>
<sequence>MSADKAHYEDLAVGTELRFGDEPVTREDVLEFARKYDPQPFHLDDEAAAAGPFGKLAASGWQTAAFSMRMLADHVLSHQAGMGGAGTDNLRWHRPVYPGDRLSCRLVLNGKRRSSSRPEMGLMFLHLETLNQHGEVVMSYDSTGMIRVRHPERD</sequence>
<evidence type="ECO:0000313" key="3">
    <source>
        <dbReference type="Proteomes" id="UP000566813"/>
    </source>
</evidence>
<proteinExistence type="predicted"/>
<dbReference type="InterPro" id="IPR002539">
    <property type="entry name" value="MaoC-like_dom"/>
</dbReference>
<dbReference type="AlphaFoldDB" id="A0A7X1FPT8"/>
<dbReference type="Pfam" id="PF01575">
    <property type="entry name" value="MaoC_dehydratas"/>
    <property type="match status" value="1"/>
</dbReference>
<dbReference type="PANTHER" id="PTHR43664:SF1">
    <property type="entry name" value="BETA-METHYLMALYL-COA DEHYDRATASE"/>
    <property type="match status" value="1"/>
</dbReference>
<dbReference type="Proteomes" id="UP000566813">
    <property type="component" value="Unassembled WGS sequence"/>
</dbReference>
<protein>
    <submittedName>
        <fullName evidence="2">MaoC family dehydratase</fullName>
    </submittedName>
</protein>
<evidence type="ECO:0000259" key="1">
    <source>
        <dbReference type="Pfam" id="PF01575"/>
    </source>
</evidence>
<comment type="caution">
    <text evidence="2">The sequence shown here is derived from an EMBL/GenBank/DDBJ whole genome shotgun (WGS) entry which is preliminary data.</text>
</comment>
<dbReference type="EMBL" id="JACLAW010000003">
    <property type="protein sequence ID" value="MBC2664741.1"/>
    <property type="molecule type" value="Genomic_DNA"/>
</dbReference>
<feature type="domain" description="MaoC-like" evidence="1">
    <location>
        <begin position="13"/>
        <end position="115"/>
    </location>
</feature>
<reference evidence="2 3" key="1">
    <citation type="submission" date="2020-08" db="EMBL/GenBank/DDBJ databases">
        <title>The genome sequence of type strain Novosphingobium flavum NBRC 111647.</title>
        <authorList>
            <person name="Liu Y."/>
        </authorList>
    </citation>
    <scope>NUCLEOTIDE SEQUENCE [LARGE SCALE GENOMIC DNA]</scope>
    <source>
        <strain evidence="2 3">NBRC 111647</strain>
    </source>
</reference>
<dbReference type="InterPro" id="IPR052342">
    <property type="entry name" value="MCH/BMMD"/>
</dbReference>